<dbReference type="SUPFAM" id="SSF51735">
    <property type="entry name" value="NAD(P)-binding Rossmann-fold domains"/>
    <property type="match status" value="1"/>
</dbReference>
<dbReference type="SUPFAM" id="SSF50129">
    <property type="entry name" value="GroES-like"/>
    <property type="match status" value="1"/>
</dbReference>
<dbReference type="InterPro" id="IPR011032">
    <property type="entry name" value="GroES-like_sf"/>
</dbReference>
<reference evidence="3 4" key="1">
    <citation type="submission" date="2016-02" db="EMBL/GenBank/DDBJ databases">
        <title>Biosynthesis of antibiotic leucinostatins and their inhibition on Phytophthora in bio-control Purpureocillium lilacinum.</title>
        <authorList>
            <person name="Wang G."/>
            <person name="Liu Z."/>
            <person name="Lin R."/>
            <person name="Li E."/>
            <person name="Mao Z."/>
            <person name="Ling J."/>
            <person name="Yin W."/>
            <person name="Xie B."/>
        </authorList>
    </citation>
    <scope>NUCLEOTIDE SEQUENCE [LARGE SCALE GENOMIC DNA]</scope>
    <source>
        <strain evidence="3">PLFJ-1</strain>
    </source>
</reference>
<dbReference type="Pfam" id="PF13602">
    <property type="entry name" value="ADH_zinc_N_2"/>
    <property type="match status" value="1"/>
</dbReference>
<evidence type="ECO:0000313" key="3">
    <source>
        <dbReference type="EMBL" id="OAQ75824.1"/>
    </source>
</evidence>
<dbReference type="InterPro" id="IPR002364">
    <property type="entry name" value="Quin_OxRdtase/zeta-crystal_CS"/>
</dbReference>
<dbReference type="InterPro" id="IPR020843">
    <property type="entry name" value="ER"/>
</dbReference>
<dbReference type="InterPro" id="IPR036291">
    <property type="entry name" value="NAD(P)-bd_dom_sf"/>
</dbReference>
<dbReference type="SMART" id="SM00829">
    <property type="entry name" value="PKS_ER"/>
    <property type="match status" value="1"/>
</dbReference>
<name>A0A179GDD1_PURLI</name>
<dbReference type="STRING" id="33203.A0A179GDD1"/>
<protein>
    <submittedName>
        <fullName evidence="3">Zinc alcohol dehydrogenase</fullName>
    </submittedName>
</protein>
<dbReference type="InterPro" id="IPR013154">
    <property type="entry name" value="ADH-like_N"/>
</dbReference>
<keyword evidence="1" id="KW-0560">Oxidoreductase</keyword>
<evidence type="ECO:0000256" key="1">
    <source>
        <dbReference type="ARBA" id="ARBA00023002"/>
    </source>
</evidence>
<dbReference type="PROSITE" id="PS01162">
    <property type="entry name" value="QOR_ZETA_CRYSTAL"/>
    <property type="match status" value="1"/>
</dbReference>
<dbReference type="GO" id="GO:0005739">
    <property type="term" value="C:mitochondrion"/>
    <property type="evidence" value="ECO:0007669"/>
    <property type="project" value="TreeGrafter"/>
</dbReference>
<comment type="caution">
    <text evidence="3">The sequence shown here is derived from an EMBL/GenBank/DDBJ whole genome shotgun (WGS) entry which is preliminary data.</text>
</comment>
<dbReference type="Pfam" id="PF08240">
    <property type="entry name" value="ADH_N"/>
    <property type="match status" value="1"/>
</dbReference>
<sequence>MASPPSSSSQSRAWVWSARGAASSVLSLTSLPAPTLPPALPLPRDVPEPEEWILIRVAFAGLNVGSIWQMTLVPAFLRKDPCTAEMDLSGEIVDVWHPDEGAGTAQNKTRPRFKKGDRAVAMLPASHALATGTGALAELVAIPARYAVPKPAGVSYADAAGCLLAGMTAAKMVDESAAGPGHRVLVVAASGGIGTMVVQMVRRVVGKDGYIVGVCSGKNAELVRSLGADEASRQSLTLIVDYTQHDNLAAHLTAHFSSQPFDTIIDTLGFQALYLVSPSYLVPGGNYSSVGIKPPGFSVAHFLRAVWTMKLNEWWPTSRWLLGAGRAWRGVSMMTPTLEDRERIVGMLGRGEVRVVRDGVWAFEDVKEAYAHLGEGHARGKVLVKVNPDVGDDEC</sequence>
<dbReference type="OMA" id="TCVPEMD"/>
<dbReference type="PANTHER" id="PTHR11695">
    <property type="entry name" value="ALCOHOL DEHYDROGENASE RELATED"/>
    <property type="match status" value="1"/>
</dbReference>
<dbReference type="GO" id="GO:0008270">
    <property type="term" value="F:zinc ion binding"/>
    <property type="evidence" value="ECO:0007669"/>
    <property type="project" value="InterPro"/>
</dbReference>
<dbReference type="EMBL" id="LSBI01000016">
    <property type="protein sequence ID" value="OAQ75824.1"/>
    <property type="molecule type" value="Genomic_DNA"/>
</dbReference>
<accession>A0A179GDD1</accession>
<gene>
    <name evidence="3" type="ORF">VFPFJ_10814</name>
</gene>
<dbReference type="PANTHER" id="PTHR11695:SF294">
    <property type="entry name" value="RETICULON-4-INTERACTING PROTEIN 1, MITOCHONDRIAL"/>
    <property type="match status" value="1"/>
</dbReference>
<dbReference type="InterPro" id="IPR050700">
    <property type="entry name" value="YIM1/Zinc_Alcohol_DH_Fams"/>
</dbReference>
<dbReference type="Gene3D" id="3.40.50.720">
    <property type="entry name" value="NAD(P)-binding Rossmann-like Domain"/>
    <property type="match status" value="1"/>
</dbReference>
<dbReference type="GO" id="GO:0016491">
    <property type="term" value="F:oxidoreductase activity"/>
    <property type="evidence" value="ECO:0007669"/>
    <property type="project" value="UniProtKB-KW"/>
</dbReference>
<evidence type="ECO:0000259" key="2">
    <source>
        <dbReference type="SMART" id="SM00829"/>
    </source>
</evidence>
<dbReference type="AlphaFoldDB" id="A0A179GDD1"/>
<dbReference type="CDD" id="cd08267">
    <property type="entry name" value="MDR1"/>
    <property type="match status" value="1"/>
</dbReference>
<proteinExistence type="predicted"/>
<evidence type="ECO:0000313" key="4">
    <source>
        <dbReference type="Proteomes" id="UP000078340"/>
    </source>
</evidence>
<feature type="domain" description="Enoyl reductase (ER)" evidence="2">
    <location>
        <begin position="29"/>
        <end position="384"/>
    </location>
</feature>
<organism evidence="3 4">
    <name type="scientific">Purpureocillium lilacinum</name>
    <name type="common">Paecilomyces lilacinus</name>
    <dbReference type="NCBI Taxonomy" id="33203"/>
    <lineage>
        <taxon>Eukaryota</taxon>
        <taxon>Fungi</taxon>
        <taxon>Dikarya</taxon>
        <taxon>Ascomycota</taxon>
        <taxon>Pezizomycotina</taxon>
        <taxon>Sordariomycetes</taxon>
        <taxon>Hypocreomycetidae</taxon>
        <taxon>Hypocreales</taxon>
        <taxon>Ophiocordycipitaceae</taxon>
        <taxon>Purpureocillium</taxon>
    </lineage>
</organism>
<dbReference type="Gene3D" id="3.90.180.10">
    <property type="entry name" value="Medium-chain alcohol dehydrogenases, catalytic domain"/>
    <property type="match status" value="1"/>
</dbReference>
<dbReference type="Proteomes" id="UP000078340">
    <property type="component" value="Unassembled WGS sequence"/>
</dbReference>